<keyword evidence="1" id="KW-0175">Coiled coil</keyword>
<evidence type="ECO:0000313" key="2">
    <source>
        <dbReference type="EMBL" id="JAP93148.1"/>
    </source>
</evidence>
<accession>A0A146KA04</accession>
<name>A0A146KA04_9EUKA</name>
<sequence length="159" mass="18426">CKYIPTILQRLEKLEKQNNSAVKQDTARKQKLDAFEKEIDEAEKINEQRTQELIKVSNTVNQLTKECQKLQQSQSNPNEEQQQQLEENQKIIETLAQTWTLTNQVFSQMYEQLKPIFQLPEIKQSNTAMFEGIVKLGQGILTMTSAIEQVQAAKNEKNE</sequence>
<organism evidence="2">
    <name type="scientific">Trepomonas sp. PC1</name>
    <dbReference type="NCBI Taxonomy" id="1076344"/>
    <lineage>
        <taxon>Eukaryota</taxon>
        <taxon>Metamonada</taxon>
        <taxon>Diplomonadida</taxon>
        <taxon>Hexamitidae</taxon>
        <taxon>Hexamitinae</taxon>
        <taxon>Trepomonas</taxon>
    </lineage>
</organism>
<gene>
    <name evidence="2" type="ORF">TPC1_14677</name>
</gene>
<protein>
    <submittedName>
        <fullName evidence="2">Uncharacterized protein</fullName>
    </submittedName>
</protein>
<reference evidence="2" key="1">
    <citation type="submission" date="2015-07" db="EMBL/GenBank/DDBJ databases">
        <title>Adaptation to a free-living lifestyle via gene acquisitions in the diplomonad Trepomonas sp. PC1.</title>
        <authorList>
            <person name="Xu F."/>
            <person name="Jerlstrom-Hultqvist J."/>
            <person name="Kolisko M."/>
            <person name="Simpson A.G.B."/>
            <person name="Roger A.J."/>
            <person name="Svard S.G."/>
            <person name="Andersson J.O."/>
        </authorList>
    </citation>
    <scope>NUCLEOTIDE SEQUENCE</scope>
    <source>
        <strain evidence="2">PC1</strain>
    </source>
</reference>
<feature type="coiled-coil region" evidence="1">
    <location>
        <begin position="32"/>
        <end position="98"/>
    </location>
</feature>
<evidence type="ECO:0000256" key="1">
    <source>
        <dbReference type="SAM" id="Coils"/>
    </source>
</evidence>
<proteinExistence type="predicted"/>
<dbReference type="AlphaFoldDB" id="A0A146KA04"/>
<dbReference type="EMBL" id="GDID01003458">
    <property type="protein sequence ID" value="JAP93148.1"/>
    <property type="molecule type" value="Transcribed_RNA"/>
</dbReference>
<feature type="non-terminal residue" evidence="2">
    <location>
        <position position="1"/>
    </location>
</feature>